<organism evidence="4 5">
    <name type="scientific">Malus domestica</name>
    <name type="common">Apple</name>
    <name type="synonym">Pyrus malus</name>
    <dbReference type="NCBI Taxonomy" id="3750"/>
    <lineage>
        <taxon>Eukaryota</taxon>
        <taxon>Viridiplantae</taxon>
        <taxon>Streptophyta</taxon>
        <taxon>Embryophyta</taxon>
        <taxon>Tracheophyta</taxon>
        <taxon>Spermatophyta</taxon>
        <taxon>Magnoliopsida</taxon>
        <taxon>eudicotyledons</taxon>
        <taxon>Gunneridae</taxon>
        <taxon>Pentapetalae</taxon>
        <taxon>rosids</taxon>
        <taxon>fabids</taxon>
        <taxon>Rosales</taxon>
        <taxon>Rosaceae</taxon>
        <taxon>Amygdaloideae</taxon>
        <taxon>Maleae</taxon>
        <taxon>Malus</taxon>
    </lineage>
</organism>
<sequence length="1238" mass="139271">MDSTDSGAGEFSVGSIVWVRRRNGSWWPGKIVGPEELSTSHLTSPRSGTPVKLLGREDASVDWYNLEKSKRVKAFRCGEFDDCIEKAESAQGMPIKKREKYARREDAILHALELEKQLLKKQGKLGINSERLNSKLSGVVKKELVISSESLGIDNVKLGNSKSHTSHRNDIIGSPMSFERVKEGIQPSGDDDHSEVMPRMRGLQDFGLQIAPSKRKISSLASNGSWKSTFNGTDPALSRSGLGMGRTSHVNGKHSLEKRRRSHDGLSDEILVKRPDKRRPLVQVLQNSAKLAVPQCLHPDSTTLSTSISGVESTGVICKAKRSKIVYFPAESGESLEYEASPSNHVASSASPVGARPHAESMISENTSGFTEDDSDSSETDTSESESDSSETEPEMDEDMPLLSEPEVGRYEAQEHKIMVDEDPDEFSHSGDMSHLYSHDPLFASEAVSKWQLKGKRNIRNLTKKSVDATYGKGYNYGPYSEEKTEFIGLEDEYSMASRAATRSRNSVGQNMIDWEDWTWEDRSARNEYWDIKRERFNPVYDGRHRYRRRPKYLIDVDLKVQASYQKEPVPIVSLMSKLNGKAIIGHPIQIEALEDGSSNSLLSTVDEFGEAIDNNGVVTLPHAWRTARRTANVRVPRPHLSSALDGDETADYLRFSDEESRPPFKKLNIGSFSNKASQGKGSLPNSSRLPTDRKFSKKAAKKVILSSSQKTRTISSIPVEQNFSNKPIHHDSSSYQRDGLIKPESSGAAKTVACIPVKLVFSRLLEKINRPPSKARVTGPRKQPWKQTEGLSTALHICWIWNSEDLKELGLCREEMNWTRFSTKVYKTCAAKSKCGSSFCHIRKPHQNAIEDTKSIWVHCGFQSQRGSLPATSCPQDGSCVATVAKDFEQRLIGARNVISKFKGSSMWSEQRPVSLSRQFGHKAGTGGDPELTRDFLVQLWVADRKMEQSKRKRRGKAVKYIKKSPYHYSSYGWYPSAPFSQAVSYDEDEPNMTQPPPSQSISGYLKPESPEEAQVMPLLARSNLLITRDIEWANLAFGFEQENRYGIVDVCYPESPVGLIREQSHVIARQLLRLRRPFVALVTDAMGNELFRVRRPFWWITSSIYVEINGKEIGVVHRRWHLWRRVYDLYLGDKQFAVVENPGFWHWTFTLKDIDGGVLGEIDREWRGFGFEIFTDAGQYVIRFGSSDPSSITGPSRIEELEVVRPLTLLERAVTVALAISLDNDYFSRHGGWIPK</sequence>
<dbReference type="InterPro" id="IPR005552">
    <property type="entry name" value="Scramblase"/>
</dbReference>
<feature type="region of interest" description="Disordered" evidence="2">
    <location>
        <begin position="339"/>
        <end position="404"/>
    </location>
</feature>
<feature type="compositionally biased region" description="Polar residues" evidence="2">
    <location>
        <begin position="671"/>
        <end position="690"/>
    </location>
</feature>
<dbReference type="PANTHER" id="PTHR33697">
    <property type="entry name" value="T17B22.17 PROTEIN-RELATED"/>
    <property type="match status" value="1"/>
</dbReference>
<feature type="region of interest" description="Disordered" evidence="2">
    <location>
        <begin position="667"/>
        <end position="695"/>
    </location>
</feature>
<feature type="region of interest" description="Disordered" evidence="2">
    <location>
        <begin position="237"/>
        <end position="262"/>
    </location>
</feature>
<comment type="caution">
    <text evidence="4">The sequence shown here is derived from an EMBL/GenBank/DDBJ whole genome shotgun (WGS) entry which is preliminary data.</text>
</comment>
<dbReference type="Pfam" id="PF03803">
    <property type="entry name" value="Scramblase"/>
    <property type="match status" value="1"/>
</dbReference>
<name>A0A498KJ02_MALDO</name>
<protein>
    <recommendedName>
        <fullName evidence="3">PWWP domain-containing protein</fullName>
    </recommendedName>
</protein>
<comment type="similarity">
    <text evidence="1">Belongs to the phospholipid scramblase family.</text>
</comment>
<feature type="compositionally biased region" description="Acidic residues" evidence="2">
    <location>
        <begin position="371"/>
        <end position="400"/>
    </location>
</feature>
<dbReference type="Proteomes" id="UP000290289">
    <property type="component" value="Chromosome 1"/>
</dbReference>
<dbReference type="AlphaFoldDB" id="A0A498KJ02"/>
<keyword evidence="5" id="KW-1185">Reference proteome</keyword>
<reference evidence="4 5" key="1">
    <citation type="submission" date="2018-10" db="EMBL/GenBank/DDBJ databases">
        <title>A high-quality apple genome assembly.</title>
        <authorList>
            <person name="Hu J."/>
        </authorList>
    </citation>
    <scope>NUCLEOTIDE SEQUENCE [LARGE SCALE GENOMIC DNA]</scope>
    <source>
        <strain evidence="5">cv. HFTH1</strain>
        <tissue evidence="4">Young leaf</tissue>
    </source>
</reference>
<evidence type="ECO:0000256" key="2">
    <source>
        <dbReference type="SAM" id="MobiDB-lite"/>
    </source>
</evidence>
<evidence type="ECO:0000313" key="5">
    <source>
        <dbReference type="Proteomes" id="UP000290289"/>
    </source>
</evidence>
<dbReference type="Pfam" id="PF00855">
    <property type="entry name" value="PWWP"/>
    <property type="match status" value="1"/>
</dbReference>
<dbReference type="PROSITE" id="PS50812">
    <property type="entry name" value="PWWP"/>
    <property type="match status" value="1"/>
</dbReference>
<proteinExistence type="inferred from homology"/>
<dbReference type="PANTHER" id="PTHR33697:SF2">
    <property type="entry name" value="T17B22.17 PROTEIN"/>
    <property type="match status" value="1"/>
</dbReference>
<feature type="domain" description="PWWP" evidence="3">
    <location>
        <begin position="13"/>
        <end position="68"/>
    </location>
</feature>
<feature type="region of interest" description="Disordered" evidence="2">
    <location>
        <begin position="988"/>
        <end position="1007"/>
    </location>
</feature>
<evidence type="ECO:0000259" key="3">
    <source>
        <dbReference type="PROSITE" id="PS50812"/>
    </source>
</evidence>
<feature type="compositionally biased region" description="Polar residues" evidence="2">
    <location>
        <begin position="341"/>
        <end position="351"/>
    </location>
</feature>
<dbReference type="InterPro" id="IPR000313">
    <property type="entry name" value="PWWP_dom"/>
</dbReference>
<dbReference type="EMBL" id="RDQH01000327">
    <property type="protein sequence ID" value="RXI08159.1"/>
    <property type="molecule type" value="Genomic_DNA"/>
</dbReference>
<dbReference type="SUPFAM" id="SSF63748">
    <property type="entry name" value="Tudor/PWWP/MBT"/>
    <property type="match status" value="1"/>
</dbReference>
<evidence type="ECO:0000256" key="1">
    <source>
        <dbReference type="ARBA" id="ARBA00005350"/>
    </source>
</evidence>
<dbReference type="Gene3D" id="2.30.30.140">
    <property type="match status" value="1"/>
</dbReference>
<dbReference type="CDD" id="cd05162">
    <property type="entry name" value="PWWP"/>
    <property type="match status" value="1"/>
</dbReference>
<dbReference type="InterPro" id="IPR044679">
    <property type="entry name" value="PWWP2-like"/>
</dbReference>
<gene>
    <name evidence="4" type="ORF">DVH24_022303</name>
</gene>
<dbReference type="GO" id="GO:0017128">
    <property type="term" value="F:phospholipid scramblase activity"/>
    <property type="evidence" value="ECO:0007669"/>
    <property type="project" value="InterPro"/>
</dbReference>
<evidence type="ECO:0000313" key="4">
    <source>
        <dbReference type="EMBL" id="RXI08159.1"/>
    </source>
</evidence>
<accession>A0A498KJ02</accession>